<reference evidence="3" key="1">
    <citation type="journal article" date="2020" name="Nat. Commun.">
        <title>Genome assembly of wild tea tree DASZ reveals pedigree and selection history of tea varieties.</title>
        <authorList>
            <person name="Zhang W."/>
            <person name="Zhang Y."/>
            <person name="Qiu H."/>
            <person name="Guo Y."/>
            <person name="Wan H."/>
            <person name="Zhang X."/>
            <person name="Scossa F."/>
            <person name="Alseekh S."/>
            <person name="Zhang Q."/>
            <person name="Wang P."/>
            <person name="Xu L."/>
            <person name="Schmidt M.H."/>
            <person name="Jia X."/>
            <person name="Li D."/>
            <person name="Zhu A."/>
            <person name="Guo F."/>
            <person name="Chen W."/>
            <person name="Ni D."/>
            <person name="Usadel B."/>
            <person name="Fernie A.R."/>
            <person name="Wen W."/>
        </authorList>
    </citation>
    <scope>NUCLEOTIDE SEQUENCE [LARGE SCALE GENOMIC DNA]</scope>
    <source>
        <strain evidence="3">cv. G240</strain>
    </source>
</reference>
<name>A0A7J7HEV7_CAMSI</name>
<dbReference type="EMBL" id="JACBKZ010000005">
    <property type="protein sequence ID" value="KAF5950454.1"/>
    <property type="molecule type" value="Genomic_DNA"/>
</dbReference>
<proteinExistence type="predicted"/>
<dbReference type="AlphaFoldDB" id="A0A7J7HEV7"/>
<organism evidence="2 3">
    <name type="scientific">Camellia sinensis</name>
    <name type="common">Tea plant</name>
    <name type="synonym">Thea sinensis</name>
    <dbReference type="NCBI Taxonomy" id="4442"/>
    <lineage>
        <taxon>Eukaryota</taxon>
        <taxon>Viridiplantae</taxon>
        <taxon>Streptophyta</taxon>
        <taxon>Embryophyta</taxon>
        <taxon>Tracheophyta</taxon>
        <taxon>Spermatophyta</taxon>
        <taxon>Magnoliopsida</taxon>
        <taxon>eudicotyledons</taxon>
        <taxon>Gunneridae</taxon>
        <taxon>Pentapetalae</taxon>
        <taxon>asterids</taxon>
        <taxon>Ericales</taxon>
        <taxon>Theaceae</taxon>
        <taxon>Camellia</taxon>
    </lineage>
</organism>
<dbReference type="Proteomes" id="UP000593564">
    <property type="component" value="Unassembled WGS sequence"/>
</dbReference>
<evidence type="ECO:0000256" key="1">
    <source>
        <dbReference type="SAM" id="MobiDB-lite"/>
    </source>
</evidence>
<accession>A0A7J7HEV7</accession>
<feature type="compositionally biased region" description="Basic and acidic residues" evidence="1">
    <location>
        <begin position="131"/>
        <end position="150"/>
    </location>
</feature>
<reference evidence="2 3" key="2">
    <citation type="submission" date="2020-07" db="EMBL/GenBank/DDBJ databases">
        <title>Genome assembly of wild tea tree DASZ reveals pedigree and selection history of tea varieties.</title>
        <authorList>
            <person name="Zhang W."/>
        </authorList>
    </citation>
    <scope>NUCLEOTIDE SEQUENCE [LARGE SCALE GENOMIC DNA]</scope>
    <source>
        <strain evidence="3">cv. G240</strain>
        <tissue evidence="2">Leaf</tissue>
    </source>
</reference>
<comment type="caution">
    <text evidence="2">The sequence shown here is derived from an EMBL/GenBank/DDBJ whole genome shotgun (WGS) entry which is preliminary data.</text>
</comment>
<evidence type="ECO:0000313" key="2">
    <source>
        <dbReference type="EMBL" id="KAF5950454.1"/>
    </source>
</evidence>
<evidence type="ECO:0000313" key="3">
    <source>
        <dbReference type="Proteomes" id="UP000593564"/>
    </source>
</evidence>
<protein>
    <submittedName>
        <fullName evidence="2">Uncharacterized protein</fullName>
    </submittedName>
</protein>
<gene>
    <name evidence="2" type="ORF">HYC85_012447</name>
</gene>
<keyword evidence="3" id="KW-1185">Reference proteome</keyword>
<sequence length="184" mass="20000">MHAVLQLCSTLTKTHSVAISFLDAGGLPLLLSLPTSSLFVGFDSIAATIIRHILEDPQTLQQAMESEIRHSVVTAANRQSNGRLIPRNFLSNLISVISRDPVIFMQAAQSVCQVEMVGERPYIVLLKDPDKDKCKEKEKEKEKAAEKDKTQTTGKAALGNINSSGPGNGQGKLPDTNLKNVKVH</sequence>
<feature type="region of interest" description="Disordered" evidence="1">
    <location>
        <begin position="131"/>
        <end position="184"/>
    </location>
</feature>